<keyword evidence="2" id="KW-1185">Reference proteome</keyword>
<evidence type="ECO:0000313" key="2">
    <source>
        <dbReference type="Proteomes" id="UP000821866"/>
    </source>
</evidence>
<dbReference type="VEuPathDB" id="VectorBase:LOC119169950"/>
<name>A0A9J6DAY0_RHIMP</name>
<comment type="caution">
    <text evidence="1">The sequence shown here is derived from an EMBL/GenBank/DDBJ whole genome shotgun (WGS) entry which is preliminary data.</text>
</comment>
<reference evidence="1" key="1">
    <citation type="journal article" date="2020" name="Cell">
        <title>Large-Scale Comparative Analyses of Tick Genomes Elucidate Their Genetic Diversity and Vector Capacities.</title>
        <authorList>
            <consortium name="Tick Genome and Microbiome Consortium (TIGMIC)"/>
            <person name="Jia N."/>
            <person name="Wang J."/>
            <person name="Shi W."/>
            <person name="Du L."/>
            <person name="Sun Y."/>
            <person name="Zhan W."/>
            <person name="Jiang J.F."/>
            <person name="Wang Q."/>
            <person name="Zhang B."/>
            <person name="Ji P."/>
            <person name="Bell-Sakyi L."/>
            <person name="Cui X.M."/>
            <person name="Yuan T.T."/>
            <person name="Jiang B.G."/>
            <person name="Yang W.F."/>
            <person name="Lam T.T."/>
            <person name="Chang Q.C."/>
            <person name="Ding S.J."/>
            <person name="Wang X.J."/>
            <person name="Zhu J.G."/>
            <person name="Ruan X.D."/>
            <person name="Zhao L."/>
            <person name="Wei J.T."/>
            <person name="Ye R.Z."/>
            <person name="Que T.C."/>
            <person name="Du C.H."/>
            <person name="Zhou Y.H."/>
            <person name="Cheng J.X."/>
            <person name="Dai P.F."/>
            <person name="Guo W.B."/>
            <person name="Han X.H."/>
            <person name="Huang E.J."/>
            <person name="Li L.F."/>
            <person name="Wei W."/>
            <person name="Gao Y.C."/>
            <person name="Liu J.Z."/>
            <person name="Shao H.Z."/>
            <person name="Wang X."/>
            <person name="Wang C.C."/>
            <person name="Yang T.C."/>
            <person name="Huo Q.B."/>
            <person name="Li W."/>
            <person name="Chen H.Y."/>
            <person name="Chen S.E."/>
            <person name="Zhou L.G."/>
            <person name="Ni X.B."/>
            <person name="Tian J.H."/>
            <person name="Sheng Y."/>
            <person name="Liu T."/>
            <person name="Pan Y.S."/>
            <person name="Xia L.Y."/>
            <person name="Li J."/>
            <person name="Zhao F."/>
            <person name="Cao W.C."/>
        </authorList>
    </citation>
    <scope>NUCLEOTIDE SEQUENCE</scope>
    <source>
        <strain evidence="1">Rmic-2018</strain>
    </source>
</reference>
<organism evidence="1 2">
    <name type="scientific">Rhipicephalus microplus</name>
    <name type="common">Cattle tick</name>
    <name type="synonym">Boophilus microplus</name>
    <dbReference type="NCBI Taxonomy" id="6941"/>
    <lineage>
        <taxon>Eukaryota</taxon>
        <taxon>Metazoa</taxon>
        <taxon>Ecdysozoa</taxon>
        <taxon>Arthropoda</taxon>
        <taxon>Chelicerata</taxon>
        <taxon>Arachnida</taxon>
        <taxon>Acari</taxon>
        <taxon>Parasitiformes</taxon>
        <taxon>Ixodida</taxon>
        <taxon>Ixodoidea</taxon>
        <taxon>Ixodidae</taxon>
        <taxon>Rhipicephalinae</taxon>
        <taxon>Rhipicephalus</taxon>
        <taxon>Boophilus</taxon>
    </lineage>
</organism>
<evidence type="ECO:0000313" key="1">
    <source>
        <dbReference type="EMBL" id="KAH8019192.1"/>
    </source>
</evidence>
<dbReference type="AlphaFoldDB" id="A0A9J6DAY0"/>
<proteinExistence type="predicted"/>
<protein>
    <submittedName>
        <fullName evidence="1">Uncharacterized protein</fullName>
    </submittedName>
</protein>
<sequence>MVAESCENKHDSVAIHVVTGHPSRQEEREALARIQDLSRVESGNLPSVVTFCTKRPYMLLKNIDVTDGLVNGIVGTLMEVELNVDDTPKRVCLQCPSGVGTLTKAKVSCRSGVRRCAQWVLIEPITMSFP</sequence>
<accession>A0A9J6DAY0</accession>
<dbReference type="EMBL" id="JABSTU010000010">
    <property type="protein sequence ID" value="KAH8019192.1"/>
    <property type="molecule type" value="Genomic_DNA"/>
</dbReference>
<dbReference type="Proteomes" id="UP000821866">
    <property type="component" value="Chromosome 8"/>
</dbReference>
<gene>
    <name evidence="1" type="ORF">HPB51_017880</name>
</gene>
<reference evidence="1" key="2">
    <citation type="submission" date="2021-09" db="EMBL/GenBank/DDBJ databases">
        <authorList>
            <person name="Jia N."/>
            <person name="Wang J."/>
            <person name="Shi W."/>
            <person name="Du L."/>
            <person name="Sun Y."/>
            <person name="Zhan W."/>
            <person name="Jiang J."/>
            <person name="Wang Q."/>
            <person name="Zhang B."/>
            <person name="Ji P."/>
            <person name="Sakyi L.B."/>
            <person name="Cui X."/>
            <person name="Yuan T."/>
            <person name="Jiang B."/>
            <person name="Yang W."/>
            <person name="Lam T.T.-Y."/>
            <person name="Chang Q."/>
            <person name="Ding S."/>
            <person name="Wang X."/>
            <person name="Zhu J."/>
            <person name="Ruan X."/>
            <person name="Zhao L."/>
            <person name="Wei J."/>
            <person name="Que T."/>
            <person name="Du C."/>
            <person name="Cheng J."/>
            <person name="Dai P."/>
            <person name="Han X."/>
            <person name="Huang E."/>
            <person name="Gao Y."/>
            <person name="Liu J."/>
            <person name="Shao H."/>
            <person name="Ye R."/>
            <person name="Li L."/>
            <person name="Wei W."/>
            <person name="Wang X."/>
            <person name="Wang C."/>
            <person name="Huo Q."/>
            <person name="Li W."/>
            <person name="Guo W."/>
            <person name="Chen H."/>
            <person name="Chen S."/>
            <person name="Zhou L."/>
            <person name="Zhou L."/>
            <person name="Ni X."/>
            <person name="Tian J."/>
            <person name="Zhou Y."/>
            <person name="Sheng Y."/>
            <person name="Liu T."/>
            <person name="Pan Y."/>
            <person name="Xia L."/>
            <person name="Li J."/>
            <person name="Zhao F."/>
            <person name="Cao W."/>
        </authorList>
    </citation>
    <scope>NUCLEOTIDE SEQUENCE</scope>
    <source>
        <strain evidence="1">Rmic-2018</strain>
        <tissue evidence="1">Larvae</tissue>
    </source>
</reference>